<accession>A0A9D2TI66</accession>
<dbReference type="GO" id="GO:0032259">
    <property type="term" value="P:methylation"/>
    <property type="evidence" value="ECO:0007669"/>
    <property type="project" value="UniProtKB-KW"/>
</dbReference>
<feature type="domain" description="Methyltransferase type 11" evidence="4">
    <location>
        <begin position="56"/>
        <end position="150"/>
    </location>
</feature>
<organism evidence="5 6">
    <name type="scientific">Candidatus Brachybacterium intestinipullorum</name>
    <dbReference type="NCBI Taxonomy" id="2838512"/>
    <lineage>
        <taxon>Bacteria</taxon>
        <taxon>Bacillati</taxon>
        <taxon>Actinomycetota</taxon>
        <taxon>Actinomycetes</taxon>
        <taxon>Micrococcales</taxon>
        <taxon>Dermabacteraceae</taxon>
        <taxon>Brachybacterium</taxon>
    </lineage>
</organism>
<dbReference type="Proteomes" id="UP000823854">
    <property type="component" value="Unassembled WGS sequence"/>
</dbReference>
<dbReference type="PANTHER" id="PTHR43464">
    <property type="entry name" value="METHYLTRANSFERASE"/>
    <property type="match status" value="1"/>
</dbReference>
<reference evidence="5" key="2">
    <citation type="submission" date="2021-04" db="EMBL/GenBank/DDBJ databases">
        <authorList>
            <person name="Gilroy R."/>
        </authorList>
    </citation>
    <scope>NUCLEOTIDE SEQUENCE</scope>
    <source>
        <strain evidence="5">CHK130-7132</strain>
    </source>
</reference>
<protein>
    <submittedName>
        <fullName evidence="5">Class I SAM-dependent methyltransferase</fullName>
    </submittedName>
</protein>
<dbReference type="AlphaFoldDB" id="A0A9D2TI66"/>
<keyword evidence="3" id="KW-0949">S-adenosyl-L-methionine</keyword>
<comment type="caution">
    <text evidence="5">The sequence shown here is derived from an EMBL/GenBank/DDBJ whole genome shotgun (WGS) entry which is preliminary data.</text>
</comment>
<evidence type="ECO:0000256" key="1">
    <source>
        <dbReference type="ARBA" id="ARBA00022603"/>
    </source>
</evidence>
<dbReference type="Pfam" id="PF08241">
    <property type="entry name" value="Methyltransf_11"/>
    <property type="match status" value="1"/>
</dbReference>
<keyword evidence="2" id="KW-0808">Transferase</keyword>
<evidence type="ECO:0000259" key="4">
    <source>
        <dbReference type="Pfam" id="PF08241"/>
    </source>
</evidence>
<sequence>MTRTADVDQQAWNRYWTRWAAEYDEHQLARLALPGERETWSRTWRDALPEGTRTVLDVGTGSGNVALLLAADGYDVTGIDLAEGMLEQARAKLVGHPRPPRFLTGDAVDPPFARGSFDAVVARYLLWTLRDAPAALRRWHELLRPGGALVAVDGQWFAPEEDASATGPGPATDRQQHFAEAYDEGAVCHLDFARAGIDRICAAWEEAGFVDVRADPLPALLALDRAHGVAPGHSPQLLHRFTARRAG</sequence>
<proteinExistence type="predicted"/>
<evidence type="ECO:0000313" key="6">
    <source>
        <dbReference type="Proteomes" id="UP000823854"/>
    </source>
</evidence>
<evidence type="ECO:0000313" key="5">
    <source>
        <dbReference type="EMBL" id="HJC69971.1"/>
    </source>
</evidence>
<dbReference type="GO" id="GO:0008757">
    <property type="term" value="F:S-adenosylmethionine-dependent methyltransferase activity"/>
    <property type="evidence" value="ECO:0007669"/>
    <property type="project" value="InterPro"/>
</dbReference>
<dbReference type="EMBL" id="DWWC01000204">
    <property type="protein sequence ID" value="HJC69971.1"/>
    <property type="molecule type" value="Genomic_DNA"/>
</dbReference>
<dbReference type="Gene3D" id="3.40.50.150">
    <property type="entry name" value="Vaccinia Virus protein VP39"/>
    <property type="match status" value="1"/>
</dbReference>
<dbReference type="InterPro" id="IPR029063">
    <property type="entry name" value="SAM-dependent_MTases_sf"/>
</dbReference>
<dbReference type="CDD" id="cd02440">
    <property type="entry name" value="AdoMet_MTases"/>
    <property type="match status" value="1"/>
</dbReference>
<reference evidence="5" key="1">
    <citation type="journal article" date="2021" name="PeerJ">
        <title>Extensive microbial diversity within the chicken gut microbiome revealed by metagenomics and culture.</title>
        <authorList>
            <person name="Gilroy R."/>
            <person name="Ravi A."/>
            <person name="Getino M."/>
            <person name="Pursley I."/>
            <person name="Horton D.L."/>
            <person name="Alikhan N.F."/>
            <person name="Baker D."/>
            <person name="Gharbi K."/>
            <person name="Hall N."/>
            <person name="Watson M."/>
            <person name="Adriaenssens E.M."/>
            <person name="Foster-Nyarko E."/>
            <person name="Jarju S."/>
            <person name="Secka A."/>
            <person name="Antonio M."/>
            <person name="Oren A."/>
            <person name="Chaudhuri R.R."/>
            <person name="La Ragione R."/>
            <person name="Hildebrand F."/>
            <person name="Pallen M.J."/>
        </authorList>
    </citation>
    <scope>NUCLEOTIDE SEQUENCE</scope>
    <source>
        <strain evidence="5">CHK130-7132</strain>
    </source>
</reference>
<keyword evidence="1 5" id="KW-0489">Methyltransferase</keyword>
<dbReference type="PANTHER" id="PTHR43464:SF19">
    <property type="entry name" value="UBIQUINONE BIOSYNTHESIS O-METHYLTRANSFERASE, MITOCHONDRIAL"/>
    <property type="match status" value="1"/>
</dbReference>
<evidence type="ECO:0000256" key="2">
    <source>
        <dbReference type="ARBA" id="ARBA00022679"/>
    </source>
</evidence>
<dbReference type="InterPro" id="IPR013216">
    <property type="entry name" value="Methyltransf_11"/>
</dbReference>
<name>A0A9D2TI66_9MICO</name>
<evidence type="ECO:0000256" key="3">
    <source>
        <dbReference type="ARBA" id="ARBA00022691"/>
    </source>
</evidence>
<dbReference type="SUPFAM" id="SSF53335">
    <property type="entry name" value="S-adenosyl-L-methionine-dependent methyltransferases"/>
    <property type="match status" value="1"/>
</dbReference>
<gene>
    <name evidence="5" type="ORF">H9932_09890</name>
</gene>